<reference evidence="3 4" key="1">
    <citation type="submission" date="2018-01" db="EMBL/GenBank/DDBJ databases">
        <title>Metagenomic assembled genomes from two thermal pools in the Uzon Caldera, Kamchatka, Russia.</title>
        <authorList>
            <person name="Wilkins L."/>
            <person name="Ettinger C."/>
        </authorList>
    </citation>
    <scope>NUCLEOTIDE SEQUENCE [LARGE SCALE GENOMIC DNA]</scope>
    <source>
        <strain evidence="3">ZAV-02</strain>
    </source>
</reference>
<evidence type="ECO:0000256" key="1">
    <source>
        <dbReference type="ARBA" id="ARBA00023002"/>
    </source>
</evidence>
<dbReference type="Gene3D" id="2.30.110.10">
    <property type="entry name" value="Electron Transport, Fmn-binding Protein, Chain A"/>
    <property type="match status" value="1"/>
</dbReference>
<protein>
    <submittedName>
        <fullName evidence="3">Flavin reductase</fullName>
    </submittedName>
</protein>
<organism evidence="3 4">
    <name type="scientific">Chloroflexus aggregans</name>
    <dbReference type="NCBI Taxonomy" id="152260"/>
    <lineage>
        <taxon>Bacteria</taxon>
        <taxon>Bacillati</taxon>
        <taxon>Chloroflexota</taxon>
        <taxon>Chloroflexia</taxon>
        <taxon>Chloroflexales</taxon>
        <taxon>Chloroflexineae</taxon>
        <taxon>Chloroflexaceae</taxon>
        <taxon>Chloroflexus</taxon>
    </lineage>
</organism>
<evidence type="ECO:0000313" key="4">
    <source>
        <dbReference type="Proteomes" id="UP000243376"/>
    </source>
</evidence>
<dbReference type="InterPro" id="IPR050268">
    <property type="entry name" value="NADH-dep_flavin_reductase"/>
</dbReference>
<comment type="caution">
    <text evidence="3">The sequence shown here is derived from an EMBL/GenBank/DDBJ whole genome shotgun (WGS) entry which is preliminary data.</text>
</comment>
<keyword evidence="1" id="KW-0560">Oxidoreductase</keyword>
<dbReference type="GO" id="GO:0010181">
    <property type="term" value="F:FMN binding"/>
    <property type="evidence" value="ECO:0007669"/>
    <property type="project" value="InterPro"/>
</dbReference>
<dbReference type="Pfam" id="PF01613">
    <property type="entry name" value="Flavin_Reduct"/>
    <property type="match status" value="1"/>
</dbReference>
<name>A0A2J6WT71_9CHLR</name>
<dbReference type="PANTHER" id="PTHR30466:SF1">
    <property type="entry name" value="FMN REDUCTASE (NADH) RUTF"/>
    <property type="match status" value="1"/>
</dbReference>
<dbReference type="AlphaFoldDB" id="A0A2J6WT71"/>
<dbReference type="SMART" id="SM00903">
    <property type="entry name" value="Flavin_Reduct"/>
    <property type="match status" value="1"/>
</dbReference>
<sequence length="165" mass="17787">MTIDPREYRATIGLFATGVTVITADDGKQVRGMTANSLTSVSLEPLLLLVCVDRKARMAPVISAATHFAVNILRTDQEAIARHFAGRLQPDLEILFTELAGAPVLHDSLATLVCRRDRILDGGDHVIVLGQVVALRRAPEGEPLLYFAGSYRQLAEPSPTLAAAD</sequence>
<dbReference type="EMBL" id="PNIQ01001055">
    <property type="protein sequence ID" value="PMP73812.1"/>
    <property type="molecule type" value="Genomic_DNA"/>
</dbReference>
<feature type="domain" description="Flavin reductase like" evidence="2">
    <location>
        <begin position="12"/>
        <end position="153"/>
    </location>
</feature>
<dbReference type="GO" id="GO:0042602">
    <property type="term" value="F:riboflavin reductase (NADPH) activity"/>
    <property type="evidence" value="ECO:0007669"/>
    <property type="project" value="TreeGrafter"/>
</dbReference>
<dbReference type="GO" id="GO:0006208">
    <property type="term" value="P:pyrimidine nucleobase catabolic process"/>
    <property type="evidence" value="ECO:0007669"/>
    <property type="project" value="TreeGrafter"/>
</dbReference>
<dbReference type="PANTHER" id="PTHR30466">
    <property type="entry name" value="FLAVIN REDUCTASE"/>
    <property type="match status" value="1"/>
</dbReference>
<gene>
    <name evidence="3" type="ORF">C0184_15735</name>
</gene>
<dbReference type="InterPro" id="IPR002563">
    <property type="entry name" value="Flavin_Rdtase-like_dom"/>
</dbReference>
<dbReference type="InterPro" id="IPR012349">
    <property type="entry name" value="Split_barrel_FMN-bd"/>
</dbReference>
<evidence type="ECO:0000259" key="2">
    <source>
        <dbReference type="SMART" id="SM00903"/>
    </source>
</evidence>
<proteinExistence type="predicted"/>
<evidence type="ECO:0000313" key="3">
    <source>
        <dbReference type="EMBL" id="PMP73812.1"/>
    </source>
</evidence>
<dbReference type="SUPFAM" id="SSF50475">
    <property type="entry name" value="FMN-binding split barrel"/>
    <property type="match status" value="1"/>
</dbReference>
<accession>A0A2J6WT71</accession>
<dbReference type="Proteomes" id="UP000243376">
    <property type="component" value="Unassembled WGS sequence"/>
</dbReference>